<evidence type="ECO:0000259" key="1">
    <source>
        <dbReference type="Pfam" id="PF13843"/>
    </source>
</evidence>
<dbReference type="PANTHER" id="PTHR46599">
    <property type="entry name" value="PIGGYBAC TRANSPOSABLE ELEMENT-DERIVED PROTEIN 4"/>
    <property type="match status" value="1"/>
</dbReference>
<accession>A0ABD0TIQ9</accession>
<organism evidence="2 3">
    <name type="scientific">Loxostege sticticalis</name>
    <name type="common">Beet webworm moth</name>
    <dbReference type="NCBI Taxonomy" id="481309"/>
    <lineage>
        <taxon>Eukaryota</taxon>
        <taxon>Metazoa</taxon>
        <taxon>Ecdysozoa</taxon>
        <taxon>Arthropoda</taxon>
        <taxon>Hexapoda</taxon>
        <taxon>Insecta</taxon>
        <taxon>Pterygota</taxon>
        <taxon>Neoptera</taxon>
        <taxon>Endopterygota</taxon>
        <taxon>Lepidoptera</taxon>
        <taxon>Glossata</taxon>
        <taxon>Ditrysia</taxon>
        <taxon>Pyraloidea</taxon>
        <taxon>Crambidae</taxon>
        <taxon>Pyraustinae</taxon>
        <taxon>Loxostege</taxon>
    </lineage>
</organism>
<evidence type="ECO:0000313" key="3">
    <source>
        <dbReference type="Proteomes" id="UP001549921"/>
    </source>
</evidence>
<evidence type="ECO:0000313" key="2">
    <source>
        <dbReference type="EMBL" id="KAL0849143.1"/>
    </source>
</evidence>
<name>A0ABD0TIQ9_LOXSC</name>
<dbReference type="PANTHER" id="PTHR46599:SF3">
    <property type="entry name" value="PIGGYBAC TRANSPOSABLE ELEMENT-DERIVED PROTEIN 4"/>
    <property type="match status" value="1"/>
</dbReference>
<dbReference type="EMBL" id="JBEDNZ010000004">
    <property type="protein sequence ID" value="KAL0849143.1"/>
    <property type="molecule type" value="Genomic_DNA"/>
</dbReference>
<gene>
    <name evidence="2" type="ORF">ABMA28_013491</name>
</gene>
<dbReference type="InterPro" id="IPR029526">
    <property type="entry name" value="PGBD"/>
</dbReference>
<feature type="domain" description="PiggyBac transposable element-derived protein" evidence="1">
    <location>
        <begin position="1"/>
        <end position="310"/>
    </location>
</feature>
<dbReference type="Pfam" id="PF13843">
    <property type="entry name" value="DDE_Tnp_1_7"/>
    <property type="match status" value="1"/>
</dbReference>
<reference evidence="2 3" key="1">
    <citation type="submission" date="2024-06" db="EMBL/GenBank/DDBJ databases">
        <title>A chromosome-level genome assembly of beet webworm, Loxostege sticticalis.</title>
        <authorList>
            <person name="Zhang Y."/>
        </authorList>
    </citation>
    <scope>NUCLEOTIDE SEQUENCE [LARGE SCALE GENOMIC DNA]</scope>
    <source>
        <strain evidence="2">AQ028</strain>
        <tissue evidence="2">Male pupae</tissue>
    </source>
</reference>
<dbReference type="AlphaFoldDB" id="A0ABD0TIQ9"/>
<dbReference type="Proteomes" id="UP001549921">
    <property type="component" value="Unassembled WGS sequence"/>
</dbReference>
<sequence>MYMFLAITMLMTQNSRHTIEEHWSTEPLLKSDIFSTLMPRNRYCTILGMLHFSQSGPRREGDSILKKNSDVVNHARQKYQESFIPYEKICIDESIVPFKGRLSIKQYLPKKRNRFGIKLFVLCDVRTGIILDFIIYCGLQTEITRFADLGVSGSVVATLIERFYGTNRKLYIDNWYSSPKLSFFLKHHDIHTCGTVNKHRSGMPKFRKLKKGEKEAKYSDPMMALKWCDKKNIHMLTTIHKDEMGPSDKIDRSTGLPIMKPECVIDYTKNMGTVDTADMMISNVQCLRKTIKWYKKLFFHLIDMHLLNSFFMYKLLNANLPERKLRLKIFQLSVIRQIIQKYGGQSASERTIVRSAPDHPTRKLPGNAAAHMPNYIPNGKKLRCKFCSSRGVRKITRFMCNVCKVALCVAPCSQLYHGATHLY</sequence>
<proteinExistence type="predicted"/>
<protein>
    <recommendedName>
        <fullName evidence="1">PiggyBac transposable element-derived protein domain-containing protein</fullName>
    </recommendedName>
</protein>
<comment type="caution">
    <text evidence="2">The sequence shown here is derived from an EMBL/GenBank/DDBJ whole genome shotgun (WGS) entry which is preliminary data.</text>
</comment>